<dbReference type="EMBL" id="JBAMMX010000026">
    <property type="protein sequence ID" value="KAK6913897.1"/>
    <property type="molecule type" value="Genomic_DNA"/>
</dbReference>
<dbReference type="Proteomes" id="UP001370490">
    <property type="component" value="Unassembled WGS sequence"/>
</dbReference>
<gene>
    <name evidence="1" type="ORF">RJ641_021218</name>
</gene>
<organism evidence="1 2">
    <name type="scientific">Dillenia turbinata</name>
    <dbReference type="NCBI Taxonomy" id="194707"/>
    <lineage>
        <taxon>Eukaryota</taxon>
        <taxon>Viridiplantae</taxon>
        <taxon>Streptophyta</taxon>
        <taxon>Embryophyta</taxon>
        <taxon>Tracheophyta</taxon>
        <taxon>Spermatophyta</taxon>
        <taxon>Magnoliopsida</taxon>
        <taxon>eudicotyledons</taxon>
        <taxon>Gunneridae</taxon>
        <taxon>Pentapetalae</taxon>
        <taxon>Dilleniales</taxon>
        <taxon>Dilleniaceae</taxon>
        <taxon>Dillenia</taxon>
    </lineage>
</organism>
<proteinExistence type="predicted"/>
<dbReference type="AlphaFoldDB" id="A0AAN8UNY7"/>
<comment type="caution">
    <text evidence="1">The sequence shown here is derived from an EMBL/GenBank/DDBJ whole genome shotgun (WGS) entry which is preliminary data.</text>
</comment>
<keyword evidence="2" id="KW-1185">Reference proteome</keyword>
<protein>
    <submittedName>
        <fullName evidence="1">Uncharacterized protein</fullName>
    </submittedName>
</protein>
<evidence type="ECO:0000313" key="1">
    <source>
        <dbReference type="EMBL" id="KAK6913897.1"/>
    </source>
</evidence>
<evidence type="ECO:0000313" key="2">
    <source>
        <dbReference type="Proteomes" id="UP001370490"/>
    </source>
</evidence>
<sequence length="77" mass="8933">MEIDSTITFDRVIDQENEEEKQLKEEMKSSGRHCLFLLIKWHFPPMVGLRYPWPGGYVAAMGWWVRTGGLQSSAMES</sequence>
<reference evidence="1 2" key="1">
    <citation type="submission" date="2023-12" db="EMBL/GenBank/DDBJ databases">
        <title>A high-quality genome assembly for Dillenia turbinata (Dilleniales).</title>
        <authorList>
            <person name="Chanderbali A."/>
        </authorList>
    </citation>
    <scope>NUCLEOTIDE SEQUENCE [LARGE SCALE GENOMIC DNA]</scope>
    <source>
        <strain evidence="1">LSX21</strain>
        <tissue evidence="1">Leaf</tissue>
    </source>
</reference>
<accession>A0AAN8UNY7</accession>
<name>A0AAN8UNY7_9MAGN</name>